<dbReference type="Pfam" id="PF11127">
    <property type="entry name" value="YgaP-like_TM"/>
    <property type="match status" value="1"/>
</dbReference>
<feature type="transmembrane region" description="Helical" evidence="1">
    <location>
        <begin position="12"/>
        <end position="31"/>
    </location>
</feature>
<dbReference type="EMBL" id="FOIZ01000002">
    <property type="protein sequence ID" value="SEW44608.1"/>
    <property type="molecule type" value="Genomic_DNA"/>
</dbReference>
<evidence type="ECO:0000256" key="1">
    <source>
        <dbReference type="SAM" id="Phobius"/>
    </source>
</evidence>
<feature type="transmembrane region" description="Helical" evidence="1">
    <location>
        <begin position="37"/>
        <end position="56"/>
    </location>
</feature>
<keyword evidence="4" id="KW-1185">Reference proteome</keyword>
<accession>A0A1I0RTB3</accession>
<keyword evidence="1" id="KW-0472">Membrane</keyword>
<feature type="domain" description="Inner membrane protein YgaP-like transmembrane" evidence="2">
    <location>
        <begin position="4"/>
        <end position="62"/>
    </location>
</feature>
<proteinExistence type="predicted"/>
<evidence type="ECO:0000259" key="2">
    <source>
        <dbReference type="Pfam" id="PF11127"/>
    </source>
</evidence>
<dbReference type="InterPro" id="IPR021309">
    <property type="entry name" value="YgaP-like_TM"/>
</dbReference>
<evidence type="ECO:0000313" key="4">
    <source>
        <dbReference type="Proteomes" id="UP000199167"/>
    </source>
</evidence>
<reference evidence="3 4" key="1">
    <citation type="submission" date="2016-10" db="EMBL/GenBank/DDBJ databases">
        <authorList>
            <person name="de Groot N.N."/>
        </authorList>
    </citation>
    <scope>NUCLEOTIDE SEQUENCE [LARGE SCALE GENOMIC DNA]</scope>
    <source>
        <strain evidence="3 4">DSM 17925</strain>
    </source>
</reference>
<dbReference type="STRING" id="364200.SAMN04488515_3218"/>
<dbReference type="RefSeq" id="WP_242650583.1">
    <property type="nucleotide sequence ID" value="NZ_FOIZ01000002.1"/>
</dbReference>
<organism evidence="3 4">
    <name type="scientific">Cognatiyoonia koreensis</name>
    <dbReference type="NCBI Taxonomy" id="364200"/>
    <lineage>
        <taxon>Bacteria</taxon>
        <taxon>Pseudomonadati</taxon>
        <taxon>Pseudomonadota</taxon>
        <taxon>Alphaproteobacteria</taxon>
        <taxon>Rhodobacterales</taxon>
        <taxon>Paracoccaceae</taxon>
        <taxon>Cognatiyoonia</taxon>
    </lineage>
</organism>
<dbReference type="AlphaFoldDB" id="A0A1I0RTB3"/>
<keyword evidence="1" id="KW-1133">Transmembrane helix</keyword>
<dbReference type="Proteomes" id="UP000199167">
    <property type="component" value="Unassembled WGS sequence"/>
</dbReference>
<name>A0A1I0RTB3_9RHOB</name>
<protein>
    <recommendedName>
        <fullName evidence="2">Inner membrane protein YgaP-like transmembrane domain-containing protein</fullName>
    </recommendedName>
</protein>
<evidence type="ECO:0000313" key="3">
    <source>
        <dbReference type="EMBL" id="SEW44608.1"/>
    </source>
</evidence>
<gene>
    <name evidence="3" type="ORF">SAMN04488515_3218</name>
</gene>
<sequence length="64" mass="6896">MQISRNLGTTDRLLRLVIGAILVVLAAIGTIGVWGWLGLILVGTAALNFCPLYRVFGFKTCTDC</sequence>
<keyword evidence="1" id="KW-0812">Transmembrane</keyword>